<sequence length="101" mass="12018">MNEIKSMYQEDTKMLIDIKQRFGMINEDDPSGCYKLAVDALQLYYRWSEIKCDIKKDLGRGEKAALKEWLSDQCVYLLEVYRMARMTWGKSKDDLRSNVYE</sequence>
<accession>A0AAD1YJY9</accession>
<proteinExistence type="predicted"/>
<name>A0AAD1YJY9_9CLOT</name>
<comment type="caution">
    <text evidence="1">The sequence shown here is derived from an EMBL/GenBank/DDBJ whole genome shotgun (WGS) entry which is preliminary data.</text>
</comment>
<evidence type="ECO:0000313" key="2">
    <source>
        <dbReference type="Proteomes" id="UP001189143"/>
    </source>
</evidence>
<organism evidence="1 2">
    <name type="scientific">Clostridium neonatale</name>
    <dbReference type="NCBI Taxonomy" id="137838"/>
    <lineage>
        <taxon>Bacteria</taxon>
        <taxon>Bacillati</taxon>
        <taxon>Bacillota</taxon>
        <taxon>Clostridia</taxon>
        <taxon>Eubacteriales</taxon>
        <taxon>Clostridiaceae</taxon>
        <taxon>Clostridium</taxon>
    </lineage>
</organism>
<gene>
    <name evidence="1" type="ORF">CNEO2_980010</name>
</gene>
<evidence type="ECO:0000313" key="1">
    <source>
        <dbReference type="EMBL" id="CAI3698723.1"/>
    </source>
</evidence>
<reference evidence="1" key="1">
    <citation type="submission" date="2022-10" db="EMBL/GenBank/DDBJ databases">
        <authorList>
            <person name="Aires J."/>
            <person name="Mesa V."/>
        </authorList>
    </citation>
    <scope>NUCLEOTIDE SEQUENCE</scope>
    <source>
        <strain evidence="1">Clostridium neonatale JD116</strain>
    </source>
</reference>
<dbReference type="Proteomes" id="UP001189143">
    <property type="component" value="Unassembled WGS sequence"/>
</dbReference>
<protein>
    <submittedName>
        <fullName evidence="1">Uncharacterized protein</fullName>
    </submittedName>
</protein>
<dbReference type="RefSeq" id="WP_317048874.1">
    <property type="nucleotide sequence ID" value="NZ_CAMRXC010000002.1"/>
</dbReference>
<dbReference type="AlphaFoldDB" id="A0AAD1YJY9"/>
<dbReference type="EMBL" id="CAMTCP010000301">
    <property type="protein sequence ID" value="CAI3698723.1"/>
    <property type="molecule type" value="Genomic_DNA"/>
</dbReference>